<dbReference type="Proteomes" id="UP001283361">
    <property type="component" value="Unassembled WGS sequence"/>
</dbReference>
<sequence length="95" mass="10735">MSLCVIKAAVKSRPGRVSTSGVGSLAWPEPGAVIDSGGFHRFASNVKDWTRRKPLFFPSSEQLRRSRELRRYEGKQGRFTTSSSYIQDLQLMRES</sequence>
<organism evidence="1 2">
    <name type="scientific">Elysia crispata</name>
    <name type="common">lettuce slug</name>
    <dbReference type="NCBI Taxonomy" id="231223"/>
    <lineage>
        <taxon>Eukaryota</taxon>
        <taxon>Metazoa</taxon>
        <taxon>Spiralia</taxon>
        <taxon>Lophotrochozoa</taxon>
        <taxon>Mollusca</taxon>
        <taxon>Gastropoda</taxon>
        <taxon>Heterobranchia</taxon>
        <taxon>Euthyneura</taxon>
        <taxon>Panpulmonata</taxon>
        <taxon>Sacoglossa</taxon>
        <taxon>Placobranchoidea</taxon>
        <taxon>Plakobranchidae</taxon>
        <taxon>Elysia</taxon>
    </lineage>
</organism>
<reference evidence="1" key="1">
    <citation type="journal article" date="2023" name="G3 (Bethesda)">
        <title>A reference genome for the long-term kleptoplast-retaining sea slug Elysia crispata morphotype clarki.</title>
        <authorList>
            <person name="Eastman K.E."/>
            <person name="Pendleton A.L."/>
            <person name="Shaikh M.A."/>
            <person name="Suttiyut T."/>
            <person name="Ogas R."/>
            <person name="Tomko P."/>
            <person name="Gavelis G."/>
            <person name="Widhalm J.R."/>
            <person name="Wisecaver J.H."/>
        </authorList>
    </citation>
    <scope>NUCLEOTIDE SEQUENCE</scope>
    <source>
        <strain evidence="1">ECLA1</strain>
    </source>
</reference>
<comment type="caution">
    <text evidence="1">The sequence shown here is derived from an EMBL/GenBank/DDBJ whole genome shotgun (WGS) entry which is preliminary data.</text>
</comment>
<protein>
    <submittedName>
        <fullName evidence="1">Uncharacterized protein</fullName>
    </submittedName>
</protein>
<gene>
    <name evidence="1" type="ORF">RRG08_057623</name>
</gene>
<evidence type="ECO:0000313" key="1">
    <source>
        <dbReference type="EMBL" id="KAK3779251.1"/>
    </source>
</evidence>
<dbReference type="EMBL" id="JAWDGP010002856">
    <property type="protein sequence ID" value="KAK3779251.1"/>
    <property type="molecule type" value="Genomic_DNA"/>
</dbReference>
<dbReference type="AlphaFoldDB" id="A0AAE1DQE0"/>
<accession>A0AAE1DQE0</accession>
<evidence type="ECO:0000313" key="2">
    <source>
        <dbReference type="Proteomes" id="UP001283361"/>
    </source>
</evidence>
<keyword evidence="2" id="KW-1185">Reference proteome</keyword>
<proteinExistence type="predicted"/>
<name>A0AAE1DQE0_9GAST</name>